<sequence length="158" mass="17278">MTASAANLIMDTALEACEASSLNKAYSICIEVTELPAKSCKLIESKAFWDETVITLSWKPKSAATFSIVIASNTGSKLARTHNETLVQIVELCFSVYPYSQIPEPLKLKKVLELDRTYTHMIMLVVLTGPLTWPSTRSPIRGTPNIASSKPGGRLFGD</sequence>
<gene>
    <name evidence="1" type="ORF">ST47_g5452</name>
</gene>
<comment type="caution">
    <text evidence="1">The sequence shown here is derived from an EMBL/GenBank/DDBJ whole genome shotgun (WGS) entry which is preliminary data.</text>
</comment>
<evidence type="ECO:0000313" key="2">
    <source>
        <dbReference type="Proteomes" id="UP000076837"/>
    </source>
</evidence>
<accession>A0A163DZI0</accession>
<protein>
    <submittedName>
        <fullName evidence="1">Uncharacterized protein</fullName>
    </submittedName>
</protein>
<dbReference type="EMBL" id="JYNV01000196">
    <property type="protein sequence ID" value="KZM23429.1"/>
    <property type="molecule type" value="Genomic_DNA"/>
</dbReference>
<proteinExistence type="predicted"/>
<dbReference type="Proteomes" id="UP000076837">
    <property type="component" value="Unassembled WGS sequence"/>
</dbReference>
<evidence type="ECO:0000313" key="1">
    <source>
        <dbReference type="EMBL" id="KZM23429.1"/>
    </source>
</evidence>
<organism evidence="1 2">
    <name type="scientific">Didymella rabiei</name>
    <name type="common">Chickpea ascochyta blight fungus</name>
    <name type="synonym">Mycosphaerella rabiei</name>
    <dbReference type="NCBI Taxonomy" id="5454"/>
    <lineage>
        <taxon>Eukaryota</taxon>
        <taxon>Fungi</taxon>
        <taxon>Dikarya</taxon>
        <taxon>Ascomycota</taxon>
        <taxon>Pezizomycotina</taxon>
        <taxon>Dothideomycetes</taxon>
        <taxon>Pleosporomycetidae</taxon>
        <taxon>Pleosporales</taxon>
        <taxon>Pleosporineae</taxon>
        <taxon>Didymellaceae</taxon>
        <taxon>Ascochyta</taxon>
    </lineage>
</organism>
<dbReference type="AlphaFoldDB" id="A0A163DZI0"/>
<reference evidence="1 2" key="1">
    <citation type="journal article" date="2016" name="Sci. Rep.">
        <title>Draft genome sequencing and secretome analysis of fungal phytopathogen Ascochyta rabiei provides insight into the necrotrophic effector repertoire.</title>
        <authorList>
            <person name="Verma S."/>
            <person name="Gazara R.K."/>
            <person name="Nizam S."/>
            <person name="Parween S."/>
            <person name="Chattopadhyay D."/>
            <person name="Verma P.K."/>
        </authorList>
    </citation>
    <scope>NUCLEOTIDE SEQUENCE [LARGE SCALE GENOMIC DNA]</scope>
    <source>
        <strain evidence="1 2">ArDII</strain>
    </source>
</reference>
<keyword evidence="2" id="KW-1185">Reference proteome</keyword>
<name>A0A163DZI0_DIDRA</name>